<name>A0A8J4FNH8_9CHLO</name>
<reference evidence="2" key="1">
    <citation type="journal article" date="2021" name="Proc. Natl. Acad. Sci. U.S.A.">
        <title>Three genomes in the algal genus Volvox reveal the fate of a haploid sex-determining region after a transition to homothallism.</title>
        <authorList>
            <person name="Yamamoto K."/>
            <person name="Hamaji T."/>
            <person name="Kawai-Toyooka H."/>
            <person name="Matsuzaki R."/>
            <person name="Takahashi F."/>
            <person name="Nishimura Y."/>
            <person name="Kawachi M."/>
            <person name="Noguchi H."/>
            <person name="Minakuchi Y."/>
            <person name="Umen J.G."/>
            <person name="Toyoda A."/>
            <person name="Nozaki H."/>
        </authorList>
    </citation>
    <scope>NUCLEOTIDE SEQUENCE</scope>
    <source>
        <strain evidence="2">NIES-3786</strain>
    </source>
</reference>
<sequence length="387" mass="39524">MFLKLATAKKDAFDVYTAEASQNKILIEKRVLSILQNAMTNYQRAGVLSKFTNIKKFREPPAEKLKDTAIGRNPADVRSLFLMQTIFSIWTKNDLPARRKEAATEEGDKQVQDTGGCGIRAALATSIHRSGRVQGRRGQNPHVVAQQQQHPGKAIQQQQATNVAAAPAVAAIGGSSGRKTAAGRNKDGQEVVNTNASSGSGKGGTAQVRGTSGAAVSEAAAGGCKEGPSTCCHPEYGNGGYCNTSDVGDQTATAQPHAVGTSRRRRAASVAAVATGGGARGRKRSCIGAAGQQTADGAGRGATAAAPLTPPSSPPAASSDSSEGSGDSGSNGGQELHYEGAAAAEMKKKTILARQRIAGPTRVVSAAPAVAGAAGRGNRGSRGGRKE</sequence>
<dbReference type="Proteomes" id="UP000747110">
    <property type="component" value="Unassembled WGS sequence"/>
</dbReference>
<feature type="region of interest" description="Disordered" evidence="1">
    <location>
        <begin position="251"/>
        <end position="342"/>
    </location>
</feature>
<evidence type="ECO:0000313" key="2">
    <source>
        <dbReference type="EMBL" id="GIL83620.1"/>
    </source>
</evidence>
<keyword evidence="3" id="KW-1185">Reference proteome</keyword>
<protein>
    <submittedName>
        <fullName evidence="2">Uncharacterized protein</fullName>
    </submittedName>
</protein>
<evidence type="ECO:0000313" key="3">
    <source>
        <dbReference type="Proteomes" id="UP000747110"/>
    </source>
</evidence>
<accession>A0A8J4FNH8</accession>
<organism evidence="2 3">
    <name type="scientific">Volvox reticuliferus</name>
    <dbReference type="NCBI Taxonomy" id="1737510"/>
    <lineage>
        <taxon>Eukaryota</taxon>
        <taxon>Viridiplantae</taxon>
        <taxon>Chlorophyta</taxon>
        <taxon>core chlorophytes</taxon>
        <taxon>Chlorophyceae</taxon>
        <taxon>CS clade</taxon>
        <taxon>Chlamydomonadales</taxon>
        <taxon>Volvocaceae</taxon>
        <taxon>Volvox</taxon>
    </lineage>
</organism>
<feature type="compositionally biased region" description="Low complexity" evidence="1">
    <location>
        <begin position="362"/>
        <end position="373"/>
    </location>
</feature>
<feature type="compositionally biased region" description="Low complexity" evidence="1">
    <location>
        <begin position="288"/>
        <end position="307"/>
    </location>
</feature>
<dbReference type="EMBL" id="BNCP01000027">
    <property type="protein sequence ID" value="GIL83620.1"/>
    <property type="molecule type" value="Genomic_DNA"/>
</dbReference>
<evidence type="ECO:0000256" key="1">
    <source>
        <dbReference type="SAM" id="MobiDB-lite"/>
    </source>
</evidence>
<comment type="caution">
    <text evidence="2">The sequence shown here is derived from an EMBL/GenBank/DDBJ whole genome shotgun (WGS) entry which is preliminary data.</text>
</comment>
<feature type="compositionally biased region" description="Low complexity" evidence="1">
    <location>
        <begin position="315"/>
        <end position="325"/>
    </location>
</feature>
<proteinExistence type="predicted"/>
<feature type="region of interest" description="Disordered" evidence="1">
    <location>
        <begin position="356"/>
        <end position="387"/>
    </location>
</feature>
<feature type="region of interest" description="Disordered" evidence="1">
    <location>
        <begin position="175"/>
        <end position="209"/>
    </location>
</feature>
<gene>
    <name evidence="2" type="ORF">Vretifemale_12287</name>
</gene>
<dbReference type="AlphaFoldDB" id="A0A8J4FNH8"/>